<feature type="non-terminal residue" evidence="2">
    <location>
        <position position="94"/>
    </location>
</feature>
<dbReference type="Proteomes" id="UP001356427">
    <property type="component" value="Unassembled WGS sequence"/>
</dbReference>
<evidence type="ECO:0000256" key="1">
    <source>
        <dbReference type="SAM" id="MobiDB-lite"/>
    </source>
</evidence>
<evidence type="ECO:0000313" key="2">
    <source>
        <dbReference type="EMBL" id="KAK6291164.1"/>
    </source>
</evidence>
<proteinExistence type="predicted"/>
<evidence type="ECO:0000313" key="3">
    <source>
        <dbReference type="Proteomes" id="UP001356427"/>
    </source>
</evidence>
<accession>A0AAN8KKC6</accession>
<name>A0AAN8KKC6_9TELE</name>
<dbReference type="AlphaFoldDB" id="A0AAN8KKC6"/>
<keyword evidence="3" id="KW-1185">Reference proteome</keyword>
<organism evidence="2 3">
    <name type="scientific">Coregonus suidteri</name>
    <dbReference type="NCBI Taxonomy" id="861788"/>
    <lineage>
        <taxon>Eukaryota</taxon>
        <taxon>Metazoa</taxon>
        <taxon>Chordata</taxon>
        <taxon>Craniata</taxon>
        <taxon>Vertebrata</taxon>
        <taxon>Euteleostomi</taxon>
        <taxon>Actinopterygii</taxon>
        <taxon>Neopterygii</taxon>
        <taxon>Teleostei</taxon>
        <taxon>Protacanthopterygii</taxon>
        <taxon>Salmoniformes</taxon>
        <taxon>Salmonidae</taxon>
        <taxon>Coregoninae</taxon>
        <taxon>Coregonus</taxon>
    </lineage>
</organism>
<gene>
    <name evidence="2" type="ORF">J4Q44_G00384410</name>
</gene>
<feature type="region of interest" description="Disordered" evidence="1">
    <location>
        <begin position="1"/>
        <end position="20"/>
    </location>
</feature>
<dbReference type="EMBL" id="JAGTTL010000054">
    <property type="protein sequence ID" value="KAK6291164.1"/>
    <property type="molecule type" value="Genomic_DNA"/>
</dbReference>
<comment type="caution">
    <text evidence="2">The sequence shown here is derived from an EMBL/GenBank/DDBJ whole genome shotgun (WGS) entry which is preliminary data.</text>
</comment>
<reference evidence="2 3" key="1">
    <citation type="submission" date="2021-04" db="EMBL/GenBank/DDBJ databases">
        <authorList>
            <person name="De Guttry C."/>
            <person name="Zahm M."/>
            <person name="Klopp C."/>
            <person name="Cabau C."/>
            <person name="Louis A."/>
            <person name="Berthelot C."/>
            <person name="Parey E."/>
            <person name="Roest Crollius H."/>
            <person name="Montfort J."/>
            <person name="Robinson-Rechavi M."/>
            <person name="Bucao C."/>
            <person name="Bouchez O."/>
            <person name="Gislard M."/>
            <person name="Lluch J."/>
            <person name="Milhes M."/>
            <person name="Lampietro C."/>
            <person name="Lopez Roques C."/>
            <person name="Donnadieu C."/>
            <person name="Braasch I."/>
            <person name="Desvignes T."/>
            <person name="Postlethwait J."/>
            <person name="Bobe J."/>
            <person name="Wedekind C."/>
            <person name="Guiguen Y."/>
        </authorList>
    </citation>
    <scope>NUCLEOTIDE SEQUENCE [LARGE SCALE GENOMIC DNA]</scope>
    <source>
        <strain evidence="2">Cs_M1</strain>
        <tissue evidence="2">Blood</tissue>
    </source>
</reference>
<protein>
    <submittedName>
        <fullName evidence="2">Uncharacterized protein</fullName>
    </submittedName>
</protein>
<sequence length="94" mass="9838">MTSTSVRTQITQPDATRSVTTPPVASAVCVMTGTSSEPMTRSTVQISMSVCCTPVSARNQLNVSTPLACMSASVPRASNTTSPYAPVWVRGRST</sequence>
<feature type="region of interest" description="Disordered" evidence="1">
    <location>
        <begin position="75"/>
        <end position="94"/>
    </location>
</feature>